<evidence type="ECO:0000256" key="1">
    <source>
        <dbReference type="SAM" id="MobiDB-lite"/>
    </source>
</evidence>
<dbReference type="AlphaFoldDB" id="A0A8J3IR36"/>
<feature type="region of interest" description="Disordered" evidence="1">
    <location>
        <begin position="1"/>
        <end position="53"/>
    </location>
</feature>
<feature type="compositionally biased region" description="Gly residues" evidence="1">
    <location>
        <begin position="1"/>
        <end position="19"/>
    </location>
</feature>
<dbReference type="Proteomes" id="UP000597444">
    <property type="component" value="Unassembled WGS sequence"/>
</dbReference>
<keyword evidence="3" id="KW-1185">Reference proteome</keyword>
<proteinExistence type="predicted"/>
<sequence>MATPGGGRKSFEGMSGGEGARGDNGKNREGEMELQRLLLGGRQEGQSSEQSPEFIAKQHRLKEFYATSERAGITWPKPKDGSVPWENPNHRIHEKRMGDLRAAMGKEGGLEELKEQNQQGQVSRSEVLPDM</sequence>
<dbReference type="EMBL" id="BNJK01000001">
    <property type="protein sequence ID" value="GHO93861.1"/>
    <property type="molecule type" value="Genomic_DNA"/>
</dbReference>
<comment type="caution">
    <text evidence="2">The sequence shown here is derived from an EMBL/GenBank/DDBJ whole genome shotgun (WGS) entry which is preliminary data.</text>
</comment>
<feature type="region of interest" description="Disordered" evidence="1">
    <location>
        <begin position="72"/>
        <end position="93"/>
    </location>
</feature>
<dbReference type="RefSeq" id="WP_220204628.1">
    <property type="nucleotide sequence ID" value="NZ_BNJK01000001.1"/>
</dbReference>
<organism evidence="2 3">
    <name type="scientific">Reticulibacter mediterranei</name>
    <dbReference type="NCBI Taxonomy" id="2778369"/>
    <lineage>
        <taxon>Bacteria</taxon>
        <taxon>Bacillati</taxon>
        <taxon>Chloroflexota</taxon>
        <taxon>Ktedonobacteria</taxon>
        <taxon>Ktedonobacterales</taxon>
        <taxon>Reticulibacteraceae</taxon>
        <taxon>Reticulibacter</taxon>
    </lineage>
</organism>
<evidence type="ECO:0000313" key="2">
    <source>
        <dbReference type="EMBL" id="GHO93861.1"/>
    </source>
</evidence>
<accession>A0A8J3IR36</accession>
<reference evidence="2" key="1">
    <citation type="submission" date="2020-10" db="EMBL/GenBank/DDBJ databases">
        <title>Taxonomic study of unclassified bacteria belonging to the class Ktedonobacteria.</title>
        <authorList>
            <person name="Yabe S."/>
            <person name="Wang C.M."/>
            <person name="Zheng Y."/>
            <person name="Sakai Y."/>
            <person name="Cavaletti L."/>
            <person name="Monciardini P."/>
            <person name="Donadio S."/>
        </authorList>
    </citation>
    <scope>NUCLEOTIDE SEQUENCE</scope>
    <source>
        <strain evidence="2">ID150040</strain>
    </source>
</reference>
<name>A0A8J3IR36_9CHLR</name>
<protein>
    <submittedName>
        <fullName evidence="2">Uncharacterized protein</fullName>
    </submittedName>
</protein>
<feature type="region of interest" description="Disordered" evidence="1">
    <location>
        <begin position="111"/>
        <end position="131"/>
    </location>
</feature>
<feature type="compositionally biased region" description="Basic and acidic residues" evidence="1">
    <location>
        <begin position="20"/>
        <end position="34"/>
    </location>
</feature>
<gene>
    <name evidence="2" type="ORF">KSF_039090</name>
</gene>
<feature type="compositionally biased region" description="Low complexity" evidence="1">
    <location>
        <begin position="35"/>
        <end position="46"/>
    </location>
</feature>
<evidence type="ECO:0000313" key="3">
    <source>
        <dbReference type="Proteomes" id="UP000597444"/>
    </source>
</evidence>